<proteinExistence type="inferred from homology"/>
<dbReference type="Gene3D" id="1.10.275.10">
    <property type="entry name" value="Fumarase/aspartase (N-terminal domain)"/>
    <property type="match status" value="1"/>
</dbReference>
<dbReference type="Gene3D" id="1.20.200.10">
    <property type="entry name" value="Fumarase/aspartase (Central domain)"/>
    <property type="match status" value="1"/>
</dbReference>
<comment type="function">
    <text evidence="9">Catalyzes two reactions in de novo purine nucleotide biosynthesis. Catalyzes the breakdown of 5-aminoimidazole- (N-succinylocarboxamide) ribotide (SAICAR or 2-[5-amino-1-(5-phospho-beta-D-ribosyl)imidazole-4-carboxamido]succinate) to 5-aminoimidazole-4-carboxamide ribotide (AICAR or 5-amino-1-(5-phospho-beta-D-ribosyl)imidazole-4-carboxamide) and fumarate, and of adenylosuccinate (ADS or N(6)-(1,2-dicarboxyethyl)-AMP) to adenosine monophosphate (AMP) and fumarate.</text>
</comment>
<feature type="domain" description="Adenylosuccinate lyase PurB C-terminal" evidence="15">
    <location>
        <begin position="333"/>
        <end position="448"/>
    </location>
</feature>
<dbReference type="InterPro" id="IPR008948">
    <property type="entry name" value="L-Aspartase-like"/>
</dbReference>
<dbReference type="InterPro" id="IPR004769">
    <property type="entry name" value="Pur_lyase"/>
</dbReference>
<dbReference type="EC" id="4.3.2.2" evidence="4 12"/>
<comment type="catalytic activity">
    <reaction evidence="11">
        <text>N(6)-(1,2-dicarboxyethyl)-AMP = fumarate + AMP</text>
        <dbReference type="Rhea" id="RHEA:16853"/>
        <dbReference type="ChEBI" id="CHEBI:29806"/>
        <dbReference type="ChEBI" id="CHEBI:57567"/>
        <dbReference type="ChEBI" id="CHEBI:456215"/>
        <dbReference type="EC" id="4.3.2.2"/>
    </reaction>
    <physiologicalReaction direction="left-to-right" evidence="11">
        <dbReference type="Rhea" id="RHEA:16854"/>
    </physiologicalReaction>
</comment>
<evidence type="ECO:0000256" key="8">
    <source>
        <dbReference type="ARBA" id="ARBA00024477"/>
    </source>
</evidence>
<evidence type="ECO:0000256" key="6">
    <source>
        <dbReference type="ARBA" id="ARBA00022755"/>
    </source>
</evidence>
<dbReference type="InterPro" id="IPR020557">
    <property type="entry name" value="Fumarate_lyase_CS"/>
</dbReference>
<evidence type="ECO:0000256" key="11">
    <source>
        <dbReference type="ARBA" id="ARBA00049115"/>
    </source>
</evidence>
<keyword evidence="17" id="KW-1185">Reference proteome</keyword>
<evidence type="ECO:0000259" key="14">
    <source>
        <dbReference type="Pfam" id="PF00206"/>
    </source>
</evidence>
<dbReference type="UniPathway" id="UPA00075">
    <property type="reaction ID" value="UER00336"/>
</dbReference>
<comment type="catalytic activity">
    <reaction evidence="8">
        <text>(2S)-2-[5-amino-1-(5-phospho-beta-D-ribosyl)imidazole-4-carboxamido]succinate = 5-amino-1-(5-phospho-beta-D-ribosyl)imidazole-4-carboxamide + fumarate</text>
        <dbReference type="Rhea" id="RHEA:23920"/>
        <dbReference type="ChEBI" id="CHEBI:29806"/>
        <dbReference type="ChEBI" id="CHEBI:58443"/>
        <dbReference type="ChEBI" id="CHEBI:58475"/>
        <dbReference type="EC" id="4.3.2.2"/>
    </reaction>
    <physiologicalReaction direction="left-to-right" evidence="8">
        <dbReference type="Rhea" id="RHEA:23921"/>
    </physiologicalReaction>
</comment>
<dbReference type="InterPro" id="IPR047136">
    <property type="entry name" value="PurB_bact"/>
</dbReference>
<name>C0QI65_DESAH</name>
<dbReference type="AlphaFoldDB" id="C0QI65"/>
<dbReference type="GO" id="GO:0070626">
    <property type="term" value="F:(S)-2-(5-amino-1-(5-phospho-D-ribosyl)imidazole-4-carboxamido) succinate lyase (fumarate-forming) activity"/>
    <property type="evidence" value="ECO:0007669"/>
    <property type="project" value="RHEA"/>
</dbReference>
<dbReference type="EMBL" id="CP001087">
    <property type="protein sequence ID" value="ACN15801.1"/>
    <property type="molecule type" value="Genomic_DNA"/>
</dbReference>
<evidence type="ECO:0000256" key="1">
    <source>
        <dbReference type="ARBA" id="ARBA00004706"/>
    </source>
</evidence>
<comment type="pathway">
    <text evidence="2 13">Purine metabolism; AMP biosynthesis via de novo pathway; AMP from IMP: step 2/2.</text>
</comment>
<evidence type="ECO:0000256" key="7">
    <source>
        <dbReference type="ARBA" id="ARBA00023239"/>
    </source>
</evidence>
<sequence>MQVVYKEITVGIKDLSVLDGRYKALTVELGEIFSEFGLIQHRVYVEIEWLKFILKDLALVKVDPFLLEKLDRFTIDFTEADAAVVKKIERTTNHDVKAVEYFVKERLESAGLSPLKEWVHFACTSDDINNISYALMLKKGKKVVADFLETLLKALEETGLKHKSVPMMGRTHGQPATPTTVGKEFINFAWRIRHELFILQGATVQAKINGATGNYNAHYFVYPEIDWISAGERFLGQSLGLEPLLFTTQINPNASLSFILHSLVRSAAIIIDFDRDMWGYISLGYFRQQLKAGETGSSTMPHKVNPIDFENSEGNMGLAIAMMDHLAVKLQKSRFQRDLSDSTVLRSLGSALGYYVIGVKNALKGMGKIAVDPSAMVRDLEANPELLAEPFQTAMRVFGEENPYERLKDLTRGKRIGRRELDGFVDGLEKVPEDFRLRMKALSVPQYTGLAEHLVDLYFQREKN</sequence>
<evidence type="ECO:0000256" key="3">
    <source>
        <dbReference type="ARBA" id="ARBA00008273"/>
    </source>
</evidence>
<dbReference type="Pfam" id="PF08328">
    <property type="entry name" value="ASL_C"/>
    <property type="match status" value="1"/>
</dbReference>
<feature type="domain" description="Fumarate lyase N-terminal" evidence="14">
    <location>
        <begin position="20"/>
        <end position="314"/>
    </location>
</feature>
<evidence type="ECO:0000256" key="5">
    <source>
        <dbReference type="ARBA" id="ARBA00017058"/>
    </source>
</evidence>
<evidence type="ECO:0000313" key="16">
    <source>
        <dbReference type="EMBL" id="ACN15801.1"/>
    </source>
</evidence>
<dbReference type="NCBIfam" id="TIGR00928">
    <property type="entry name" value="purB"/>
    <property type="match status" value="1"/>
</dbReference>
<organism evidence="16 17">
    <name type="scientific">Desulforapulum autotrophicum (strain ATCC 43914 / DSM 3382 / VKM B-1955 / HRM2)</name>
    <name type="common">Desulfobacterium autotrophicum</name>
    <dbReference type="NCBI Taxonomy" id="177437"/>
    <lineage>
        <taxon>Bacteria</taxon>
        <taxon>Pseudomonadati</taxon>
        <taxon>Thermodesulfobacteriota</taxon>
        <taxon>Desulfobacteria</taxon>
        <taxon>Desulfobacterales</taxon>
        <taxon>Desulfobacteraceae</taxon>
        <taxon>Desulforapulum</taxon>
    </lineage>
</organism>
<evidence type="ECO:0000256" key="4">
    <source>
        <dbReference type="ARBA" id="ARBA00012339"/>
    </source>
</evidence>
<dbReference type="GO" id="GO:0044208">
    <property type="term" value="P:'de novo' AMP biosynthetic process"/>
    <property type="evidence" value="ECO:0007669"/>
    <property type="project" value="UniProtKB-UniPathway"/>
</dbReference>
<evidence type="ECO:0000256" key="9">
    <source>
        <dbReference type="ARBA" id="ARBA00025012"/>
    </source>
</evidence>
<dbReference type="PANTHER" id="PTHR43411:SF1">
    <property type="entry name" value="ADENYLOSUCCINATE LYASE"/>
    <property type="match status" value="1"/>
</dbReference>
<evidence type="ECO:0000256" key="12">
    <source>
        <dbReference type="NCBIfam" id="TIGR00928"/>
    </source>
</evidence>
<keyword evidence="7 13" id="KW-0456">Lyase</keyword>
<dbReference type="GO" id="GO:0004018">
    <property type="term" value="F:N6-(1,2-dicarboxyethyl)AMP AMP-lyase (fumarate-forming) activity"/>
    <property type="evidence" value="ECO:0007669"/>
    <property type="project" value="UniProtKB-UniRule"/>
</dbReference>
<dbReference type="InterPro" id="IPR024083">
    <property type="entry name" value="Fumarase/histidase_N"/>
</dbReference>
<evidence type="ECO:0000256" key="2">
    <source>
        <dbReference type="ARBA" id="ARBA00004734"/>
    </source>
</evidence>
<accession>C0QI65</accession>
<keyword evidence="6 13" id="KW-0658">Purine biosynthesis</keyword>
<dbReference type="SUPFAM" id="SSF48557">
    <property type="entry name" value="L-aspartase-like"/>
    <property type="match status" value="1"/>
</dbReference>
<dbReference type="Proteomes" id="UP000000442">
    <property type="component" value="Chromosome"/>
</dbReference>
<reference evidence="16 17" key="1">
    <citation type="journal article" date="2009" name="Environ. Microbiol.">
        <title>Genome sequence of Desulfobacterium autotrophicum HRM2, a marine sulfate reducer oxidizing organic carbon completely to carbon dioxide.</title>
        <authorList>
            <person name="Strittmatter A.W."/>
            <person name="Liesegang H."/>
            <person name="Rabus R."/>
            <person name="Decker I."/>
            <person name="Amann J."/>
            <person name="Andres S."/>
            <person name="Henne A."/>
            <person name="Fricke W.F."/>
            <person name="Martinez-Arias R."/>
            <person name="Bartels D."/>
            <person name="Goesmann A."/>
            <person name="Krause L."/>
            <person name="Puehler A."/>
            <person name="Klenk H.P."/>
            <person name="Richter M."/>
            <person name="Schuler M."/>
            <person name="Gloeckner F.O."/>
            <person name="Meyerdierks A."/>
            <person name="Gottschalk G."/>
            <person name="Amann R."/>
        </authorList>
    </citation>
    <scope>NUCLEOTIDE SEQUENCE [LARGE SCALE GENOMIC DNA]</scope>
    <source>
        <strain evidence="17">ATCC 43914 / DSM 3382 / HRM2</strain>
    </source>
</reference>
<dbReference type="STRING" id="177437.HRM2_27090"/>
<dbReference type="InterPro" id="IPR022761">
    <property type="entry name" value="Fumarate_lyase_N"/>
</dbReference>
<comment type="pathway">
    <text evidence="1 13">Purine metabolism; IMP biosynthesis via de novo pathway; 5-amino-1-(5-phospho-D-ribosyl)imidazole-4-carboxamide from 5-amino-1-(5-phospho-D-ribosyl)imidazole-4-carboxylate: step 2/2.</text>
</comment>
<dbReference type="HOGENOM" id="CLU_025566_2_0_7"/>
<protein>
    <recommendedName>
        <fullName evidence="5 12">Adenylosuccinate lyase</fullName>
        <shortName evidence="13">ASL</shortName>
        <ecNumber evidence="4 12">4.3.2.2</ecNumber>
    </recommendedName>
    <alternativeName>
        <fullName evidence="10 13">Adenylosuccinase</fullName>
    </alternativeName>
</protein>
<dbReference type="Gene3D" id="1.10.40.30">
    <property type="entry name" value="Fumarase/aspartase (C-terminal domain)"/>
    <property type="match status" value="1"/>
</dbReference>
<comment type="similarity">
    <text evidence="3 13">Belongs to the lyase 1 family. Adenylosuccinate lyase subfamily.</text>
</comment>
<gene>
    <name evidence="16" type="primary">purB</name>
    <name evidence="16" type="ordered locus">HRM2_27090</name>
</gene>
<dbReference type="PROSITE" id="PS00163">
    <property type="entry name" value="FUMARATE_LYASES"/>
    <property type="match status" value="1"/>
</dbReference>
<evidence type="ECO:0000259" key="15">
    <source>
        <dbReference type="Pfam" id="PF08328"/>
    </source>
</evidence>
<dbReference type="GO" id="GO:0006189">
    <property type="term" value="P:'de novo' IMP biosynthetic process"/>
    <property type="evidence" value="ECO:0007669"/>
    <property type="project" value="UniProtKB-UniPathway"/>
</dbReference>
<dbReference type="PRINTS" id="PR00149">
    <property type="entry name" value="FUMRATELYASE"/>
</dbReference>
<dbReference type="UniPathway" id="UPA00074">
    <property type="reaction ID" value="UER00132"/>
</dbReference>
<evidence type="ECO:0000313" key="17">
    <source>
        <dbReference type="Proteomes" id="UP000000442"/>
    </source>
</evidence>
<dbReference type="InterPro" id="IPR000362">
    <property type="entry name" value="Fumarate_lyase_fam"/>
</dbReference>
<evidence type="ECO:0000256" key="10">
    <source>
        <dbReference type="ARBA" id="ARBA00030717"/>
    </source>
</evidence>
<dbReference type="InterPro" id="IPR013539">
    <property type="entry name" value="PurB_C"/>
</dbReference>
<dbReference type="eggNOG" id="COG0015">
    <property type="taxonomic scope" value="Bacteria"/>
</dbReference>
<dbReference type="Pfam" id="PF00206">
    <property type="entry name" value="Lyase_1"/>
    <property type="match status" value="1"/>
</dbReference>
<evidence type="ECO:0000256" key="13">
    <source>
        <dbReference type="RuleBase" id="RU361172"/>
    </source>
</evidence>
<dbReference type="KEGG" id="dat:HRM2_27090"/>
<dbReference type="PANTHER" id="PTHR43411">
    <property type="entry name" value="ADENYLOSUCCINATE LYASE"/>
    <property type="match status" value="1"/>
</dbReference>
<dbReference type="NCBIfam" id="NF006764">
    <property type="entry name" value="PRK09285.1"/>
    <property type="match status" value="1"/>
</dbReference>